<gene>
    <name evidence="1" type="ORF">SKAU_G00311600</name>
</gene>
<organism evidence="1 2">
    <name type="scientific">Synaphobranchus kaupii</name>
    <name type="common">Kaup's arrowtooth eel</name>
    <dbReference type="NCBI Taxonomy" id="118154"/>
    <lineage>
        <taxon>Eukaryota</taxon>
        <taxon>Metazoa</taxon>
        <taxon>Chordata</taxon>
        <taxon>Craniata</taxon>
        <taxon>Vertebrata</taxon>
        <taxon>Euteleostomi</taxon>
        <taxon>Actinopterygii</taxon>
        <taxon>Neopterygii</taxon>
        <taxon>Teleostei</taxon>
        <taxon>Anguilliformes</taxon>
        <taxon>Synaphobranchidae</taxon>
        <taxon>Synaphobranchus</taxon>
    </lineage>
</organism>
<dbReference type="OrthoDB" id="10529708at2759"/>
<accession>A0A9Q1ERT9</accession>
<evidence type="ECO:0000313" key="2">
    <source>
        <dbReference type="Proteomes" id="UP001152622"/>
    </source>
</evidence>
<name>A0A9Q1ERT9_SYNKA</name>
<reference evidence="1" key="1">
    <citation type="journal article" date="2023" name="Science">
        <title>Genome structures resolve the early diversification of teleost fishes.</title>
        <authorList>
            <person name="Parey E."/>
            <person name="Louis A."/>
            <person name="Montfort J."/>
            <person name="Bouchez O."/>
            <person name="Roques C."/>
            <person name="Iampietro C."/>
            <person name="Lluch J."/>
            <person name="Castinel A."/>
            <person name="Donnadieu C."/>
            <person name="Desvignes T."/>
            <person name="Floi Bucao C."/>
            <person name="Jouanno E."/>
            <person name="Wen M."/>
            <person name="Mejri S."/>
            <person name="Dirks R."/>
            <person name="Jansen H."/>
            <person name="Henkel C."/>
            <person name="Chen W.J."/>
            <person name="Zahm M."/>
            <person name="Cabau C."/>
            <person name="Klopp C."/>
            <person name="Thompson A.W."/>
            <person name="Robinson-Rechavi M."/>
            <person name="Braasch I."/>
            <person name="Lecointre G."/>
            <person name="Bobe J."/>
            <person name="Postlethwait J.H."/>
            <person name="Berthelot C."/>
            <person name="Roest Crollius H."/>
            <person name="Guiguen Y."/>
        </authorList>
    </citation>
    <scope>NUCLEOTIDE SEQUENCE</scope>
    <source>
        <strain evidence="1">WJC10195</strain>
    </source>
</reference>
<dbReference type="Proteomes" id="UP001152622">
    <property type="component" value="Chromosome 13"/>
</dbReference>
<dbReference type="EMBL" id="JAINUF010000013">
    <property type="protein sequence ID" value="KAJ8343831.1"/>
    <property type="molecule type" value="Genomic_DNA"/>
</dbReference>
<keyword evidence="2" id="KW-1185">Reference proteome</keyword>
<sequence>MQINTARRFNQGSSRVEASCEIRCLSGREKRNLKIFTSTLPKAWNNRVQELKCRGPGALPERSNTAENISPGRRNITRLFGAPVLVQQSPSSSTFSQPCNSTALYIRTCSEVKGVLWQPPREASVAGL</sequence>
<comment type="caution">
    <text evidence="1">The sequence shown here is derived from an EMBL/GenBank/DDBJ whole genome shotgun (WGS) entry which is preliminary data.</text>
</comment>
<dbReference type="AlphaFoldDB" id="A0A9Q1ERT9"/>
<evidence type="ECO:0000313" key="1">
    <source>
        <dbReference type="EMBL" id="KAJ8343831.1"/>
    </source>
</evidence>
<proteinExistence type="predicted"/>
<protein>
    <submittedName>
        <fullName evidence="1">Uncharacterized protein</fullName>
    </submittedName>
</protein>